<reference evidence="1 2" key="1">
    <citation type="submission" date="2020-02" db="EMBL/GenBank/DDBJ databases">
        <title>Whole-genome analyses of novel actinobacteria.</title>
        <authorList>
            <person name="Sahin N."/>
        </authorList>
    </citation>
    <scope>NUCLEOTIDE SEQUENCE [LARGE SCALE GENOMIC DNA]</scope>
    <source>
        <strain evidence="1 2">A7024</strain>
    </source>
</reference>
<evidence type="ECO:0000313" key="1">
    <source>
        <dbReference type="EMBL" id="NGN62819.1"/>
    </source>
</evidence>
<dbReference type="InterPro" id="IPR006764">
    <property type="entry name" value="SAM_dep_MeTrfase_SAV2177_type"/>
</dbReference>
<dbReference type="EMBL" id="JAAKZV010000005">
    <property type="protein sequence ID" value="NGN62819.1"/>
    <property type="molecule type" value="Genomic_DNA"/>
</dbReference>
<organism evidence="1 2">
    <name type="scientific">Streptomyces coryli</name>
    <dbReference type="NCBI Taxonomy" id="1128680"/>
    <lineage>
        <taxon>Bacteria</taxon>
        <taxon>Bacillati</taxon>
        <taxon>Actinomycetota</taxon>
        <taxon>Actinomycetes</taxon>
        <taxon>Kitasatosporales</taxon>
        <taxon>Streptomycetaceae</taxon>
        <taxon>Streptomyces</taxon>
    </lineage>
</organism>
<comment type="caution">
    <text evidence="1">The sequence shown here is derived from an EMBL/GenBank/DDBJ whole genome shotgun (WGS) entry which is preliminary data.</text>
</comment>
<dbReference type="RefSeq" id="WP_165230912.1">
    <property type="nucleotide sequence ID" value="NZ_JAAKZV010000005.1"/>
</dbReference>
<gene>
    <name evidence="1" type="ORF">G5C51_02735</name>
</gene>
<dbReference type="PIRSF" id="PIRSF017393">
    <property type="entry name" value="MTase_SAV2177"/>
    <property type="match status" value="1"/>
</dbReference>
<dbReference type="InterPro" id="IPR029063">
    <property type="entry name" value="SAM-dependent_MTases_sf"/>
</dbReference>
<dbReference type="GO" id="GO:0008168">
    <property type="term" value="F:methyltransferase activity"/>
    <property type="evidence" value="ECO:0007669"/>
    <property type="project" value="UniProtKB-KW"/>
</dbReference>
<dbReference type="GO" id="GO:0032259">
    <property type="term" value="P:methylation"/>
    <property type="evidence" value="ECO:0007669"/>
    <property type="project" value="UniProtKB-KW"/>
</dbReference>
<proteinExistence type="predicted"/>
<evidence type="ECO:0000313" key="2">
    <source>
        <dbReference type="Proteomes" id="UP000481583"/>
    </source>
</evidence>
<sequence>MPDGDRMPSPEEPQYIRDLRTDRPHPARVYDYLLGGKNNYAADRAAAEAGKRANPNSLIPPRENRAFLRRAVHYLAAQEGIDQFLDVGTGLPTSPNVHEVAQAANPAARVVYVDNDPIVLTHARALLVGTPEGRTKYIEADLRDPEAILNAPELQATLDLTRPVGLLLIAIMHFVPDEAGPLDIAERLLSALPSGSFLALSHLTGDFDPKAWEGVAAIYRKSGVIMQVRTKPEVERFFDGLELVDPGVQSLPRWRPEAPAVGTAGAVTDAEVSVYGGVGRKR</sequence>
<dbReference type="Proteomes" id="UP000481583">
    <property type="component" value="Unassembled WGS sequence"/>
</dbReference>
<dbReference type="SUPFAM" id="SSF53335">
    <property type="entry name" value="S-adenosyl-L-methionine-dependent methyltransferases"/>
    <property type="match status" value="1"/>
</dbReference>
<dbReference type="AlphaFoldDB" id="A0A6G4TS29"/>
<dbReference type="Gene3D" id="3.40.50.150">
    <property type="entry name" value="Vaccinia Virus protein VP39"/>
    <property type="match status" value="1"/>
</dbReference>
<keyword evidence="2" id="KW-1185">Reference proteome</keyword>
<name>A0A6G4TS29_9ACTN</name>
<keyword evidence="1" id="KW-0808">Transferase</keyword>
<accession>A0A6G4TS29</accession>
<protein>
    <submittedName>
        <fullName evidence="1">SAM-dependent methyltransferase</fullName>
    </submittedName>
</protein>
<dbReference type="Pfam" id="PF04672">
    <property type="entry name" value="Methyltransf_19"/>
    <property type="match status" value="1"/>
</dbReference>
<keyword evidence="1" id="KW-0489">Methyltransferase</keyword>